<feature type="chain" id="PRO_5047223461" evidence="1">
    <location>
        <begin position="26"/>
        <end position="216"/>
    </location>
</feature>
<reference evidence="2 3" key="1">
    <citation type="submission" date="2024-09" db="EMBL/GenBank/DDBJ databases">
        <authorList>
            <person name="Sun Q."/>
            <person name="Mori K."/>
        </authorList>
    </citation>
    <scope>NUCLEOTIDE SEQUENCE [LARGE SCALE GENOMIC DNA]</scope>
    <source>
        <strain evidence="2 3">CECT 8286</strain>
    </source>
</reference>
<name>A0ABV5EY65_9FLAO</name>
<comment type="caution">
    <text evidence="2">The sequence shown here is derived from an EMBL/GenBank/DDBJ whole genome shotgun (WGS) entry which is preliminary data.</text>
</comment>
<feature type="signal peptide" evidence="1">
    <location>
        <begin position="1"/>
        <end position="25"/>
    </location>
</feature>
<dbReference type="RefSeq" id="WP_382381224.1">
    <property type="nucleotide sequence ID" value="NZ_JBHMEZ010000003.1"/>
</dbReference>
<dbReference type="Proteomes" id="UP001589605">
    <property type="component" value="Unassembled WGS sequence"/>
</dbReference>
<dbReference type="PROSITE" id="PS51257">
    <property type="entry name" value="PROKAR_LIPOPROTEIN"/>
    <property type="match status" value="1"/>
</dbReference>
<protein>
    <submittedName>
        <fullName evidence="2">Toxin-antitoxin system YwqK family antitoxin</fullName>
    </submittedName>
</protein>
<accession>A0ABV5EY65</accession>
<dbReference type="InterPro" id="IPR011652">
    <property type="entry name" value="MORN_2"/>
</dbReference>
<dbReference type="SUPFAM" id="SSF82185">
    <property type="entry name" value="Histone H3 K4-specific methyltransferase SET7/9 N-terminal domain"/>
    <property type="match status" value="2"/>
</dbReference>
<keyword evidence="3" id="KW-1185">Reference proteome</keyword>
<organism evidence="2 3">
    <name type="scientific">Formosa undariae</name>
    <dbReference type="NCBI Taxonomy" id="1325436"/>
    <lineage>
        <taxon>Bacteria</taxon>
        <taxon>Pseudomonadati</taxon>
        <taxon>Bacteroidota</taxon>
        <taxon>Flavobacteriia</taxon>
        <taxon>Flavobacteriales</taxon>
        <taxon>Flavobacteriaceae</taxon>
        <taxon>Formosa</taxon>
    </lineage>
</organism>
<dbReference type="EMBL" id="JBHMEZ010000003">
    <property type="protein sequence ID" value="MFB9052138.1"/>
    <property type="molecule type" value="Genomic_DNA"/>
</dbReference>
<keyword evidence="1" id="KW-0732">Signal</keyword>
<dbReference type="Pfam" id="PF07661">
    <property type="entry name" value="MORN_2"/>
    <property type="match status" value="4"/>
</dbReference>
<sequence length="216" mass="24730">MFYTKYTFLASLSLFIVLISTGCKQTSESANKGQISNEPTLDANTAVPFKDYYDSGELKTEGELIDNKKTGKWISYYKNGEQKSVNHYKDDVFDGYQKIDYSQELYMEGYSKNGLKIGVWKSHFKDDNRLKYVKEFDAAGNPSGEWKSYYDSGELYTVENFLKNKAHGTQTSYFKNGNISAIGEKANGREHGIWKYYYDNGTLASEKTFTNGKEQE</sequence>
<evidence type="ECO:0000256" key="1">
    <source>
        <dbReference type="SAM" id="SignalP"/>
    </source>
</evidence>
<dbReference type="Gene3D" id="2.20.110.10">
    <property type="entry name" value="Histone H3 K4-specific methyltransferase SET7/9 N-terminal domain"/>
    <property type="match status" value="3"/>
</dbReference>
<evidence type="ECO:0000313" key="3">
    <source>
        <dbReference type="Proteomes" id="UP001589605"/>
    </source>
</evidence>
<evidence type="ECO:0000313" key="2">
    <source>
        <dbReference type="EMBL" id="MFB9052138.1"/>
    </source>
</evidence>
<gene>
    <name evidence="2" type="ORF">ACFFVB_03515</name>
</gene>
<proteinExistence type="predicted"/>